<evidence type="ECO:0000313" key="2">
    <source>
        <dbReference type="Proteomes" id="UP001164539"/>
    </source>
</evidence>
<comment type="caution">
    <text evidence="1">The sequence shown here is derived from an EMBL/GenBank/DDBJ whole genome shotgun (WGS) entry which is preliminary data.</text>
</comment>
<evidence type="ECO:0000313" key="1">
    <source>
        <dbReference type="EMBL" id="KAJ4710617.1"/>
    </source>
</evidence>
<dbReference type="EMBL" id="CM051402">
    <property type="protein sequence ID" value="KAJ4710617.1"/>
    <property type="molecule type" value="Genomic_DNA"/>
</dbReference>
<accession>A0ACC1XGN9</accession>
<protein>
    <submittedName>
        <fullName evidence="1">tRNA(Adenine(34)) deaminase, chloroplastic-like</fullName>
    </submittedName>
</protein>
<keyword evidence="2" id="KW-1185">Reference proteome</keyword>
<name>A0ACC1XGN9_MELAZ</name>
<organism evidence="1 2">
    <name type="scientific">Melia azedarach</name>
    <name type="common">Chinaberry tree</name>
    <dbReference type="NCBI Taxonomy" id="155640"/>
    <lineage>
        <taxon>Eukaryota</taxon>
        <taxon>Viridiplantae</taxon>
        <taxon>Streptophyta</taxon>
        <taxon>Embryophyta</taxon>
        <taxon>Tracheophyta</taxon>
        <taxon>Spermatophyta</taxon>
        <taxon>Magnoliopsida</taxon>
        <taxon>eudicotyledons</taxon>
        <taxon>Gunneridae</taxon>
        <taxon>Pentapetalae</taxon>
        <taxon>rosids</taxon>
        <taxon>malvids</taxon>
        <taxon>Sapindales</taxon>
        <taxon>Meliaceae</taxon>
        <taxon>Melia</taxon>
    </lineage>
</organism>
<dbReference type="Proteomes" id="UP001164539">
    <property type="component" value="Chromosome 9"/>
</dbReference>
<sequence length="1358" mass="153706">MHNAYYSSTLLSVKSRGSLSFSFNDYPSLLNEGFERTPLSCCSCCCACCSCCEVAARNNRVPINTSYLYGLRQSTLIQCSPYKRLILAGKDRFLSRSPVYDLDRGSYEVSCSIKQRNGNDGFGRRRKGRFRCMVSEEKSKRYWLGGVADAEAVISLLSEEVSEEYLGCRKRNERLAKRVEVEKNEDHGAKFYRSKKNKVEVEKKGRYGGEYSSGAKKTVGSNLLDTDLKCEFESGTTKFREEVYRRNEGREAIARGENQRERTKTSSCSSYYSFSSVEEYGSDEELQDKQEQFVEESLSGFRKDSGRSKDDSYKAQVGEEFNRCNIEVDLRDEVPEQRYTAAGSHVEWDCRKKSEKKLTEVSVEETNSRKQSSQVHLRTDRRAKTDYGKASSSHKQFNDAEEKSTLAVNLDKGTTKLYSQMGIQDTDQSRSKWQEVTEIEEMHGRNVETTSESQKQFNNREEKRTRGEHFQTVGVIAGNNDSMRNTQQLTKTSEILDVDPRKVTNLQRHSESRMKVQKEDETLVQSSVQHTKGQHKQRSERIAEKIDLRREPEYFSEISETHDNNLKRNNTVQSDTRMKNQDKNSKLVSISYPEAKEQQFQRDYEHHQRTQSQKGSQDVSRASVVHAIDVETHNKSLRTSSERVINQESTLTSVVKPAQETRERHNQPDERVMEIELRKEAQKPTRLSSSHEQSSEESSSLQASIDLVSQARVQQIHAEEEERISQEILMPPPSQLVARGSPHIGSTSDIAIQEVSSKSSEGGSSAWYTNSGGRTPASHNESYIRGSQGETYDELLMTHGDSLGSAHRLEESSAQFVGEFVEKARHEVSTSEMQKENVAETKVVYEGEEKRKKASGQDASVDFQLKEHESRRSSEGSGAKGPSDEMWDVTDPFVQPSQARPLEGHQAAGNVIVKRRGRSFWNIMADIVRLRWSSHAETSNSATRPDVQSPSNESVTSETWFSGRESDKNSDENMKKERRSMPQDATPFHQLQQEKTSTHMQVETSDTMRSENKERKLEADMPYSSSLIESGSKSERISTSFEEKNLEQRADGGSFQSSVSGMEVVPSSLQLPAGSTRSPPAEEATSETGKIHASESGSMVQLAQPFNSRLTQVSGSPGKDRELKQRKLQRNNQVLNERFEEWEEAYRIENEQRKIDEMFMREALLEAKKAADTWEVPVGAVLVQRGKIIARGCNLVEELRDSTAHAEMICIREASSILRTWRLADTTLYVTLEPCPMCAGATLQARISTLVWGAPNKLLGADGSWVRLFPDAGEGRDGSEPSDKPAAPVHPFHPKMTIRRGVLAAECAEIMQQFFQLRRRKKDKNADTPPPPSCLPMANQPSKVLTKMQHMFHILFCL</sequence>
<reference evidence="1 2" key="1">
    <citation type="journal article" date="2023" name="Science">
        <title>Complex scaffold remodeling in plant triterpene biosynthesis.</title>
        <authorList>
            <person name="De La Pena R."/>
            <person name="Hodgson H."/>
            <person name="Liu J.C."/>
            <person name="Stephenson M.J."/>
            <person name="Martin A.C."/>
            <person name="Owen C."/>
            <person name="Harkess A."/>
            <person name="Leebens-Mack J."/>
            <person name="Jimenez L.E."/>
            <person name="Osbourn A."/>
            <person name="Sattely E.S."/>
        </authorList>
    </citation>
    <scope>NUCLEOTIDE SEQUENCE [LARGE SCALE GENOMIC DNA]</scope>
    <source>
        <strain evidence="2">cv. JPN11</strain>
        <tissue evidence="1">Leaf</tissue>
    </source>
</reference>
<gene>
    <name evidence="1" type="ORF">OWV82_016781</name>
</gene>
<proteinExistence type="predicted"/>